<comment type="caution">
    <text evidence="2">The sequence shown here is derived from an EMBL/GenBank/DDBJ whole genome shotgun (WGS) entry which is preliminary data.</text>
</comment>
<feature type="compositionally biased region" description="Low complexity" evidence="1">
    <location>
        <begin position="278"/>
        <end position="290"/>
    </location>
</feature>
<evidence type="ECO:0008006" key="4">
    <source>
        <dbReference type="Google" id="ProtNLM"/>
    </source>
</evidence>
<evidence type="ECO:0000313" key="2">
    <source>
        <dbReference type="EMBL" id="PPR05566.1"/>
    </source>
</evidence>
<name>A0A409YRD5_9AGAR</name>
<dbReference type="Gene3D" id="3.40.50.300">
    <property type="entry name" value="P-loop containing nucleotide triphosphate hydrolases"/>
    <property type="match status" value="1"/>
</dbReference>
<accession>A0A409YRD5</accession>
<organism evidence="2 3">
    <name type="scientific">Panaeolus cyanescens</name>
    <dbReference type="NCBI Taxonomy" id="181874"/>
    <lineage>
        <taxon>Eukaryota</taxon>
        <taxon>Fungi</taxon>
        <taxon>Dikarya</taxon>
        <taxon>Basidiomycota</taxon>
        <taxon>Agaricomycotina</taxon>
        <taxon>Agaricomycetes</taxon>
        <taxon>Agaricomycetidae</taxon>
        <taxon>Agaricales</taxon>
        <taxon>Agaricineae</taxon>
        <taxon>Galeropsidaceae</taxon>
        <taxon>Panaeolus</taxon>
    </lineage>
</organism>
<reference evidence="2 3" key="1">
    <citation type="journal article" date="2018" name="Evol. Lett.">
        <title>Horizontal gene cluster transfer increased hallucinogenic mushroom diversity.</title>
        <authorList>
            <person name="Reynolds H.T."/>
            <person name="Vijayakumar V."/>
            <person name="Gluck-Thaler E."/>
            <person name="Korotkin H.B."/>
            <person name="Matheny P.B."/>
            <person name="Slot J.C."/>
        </authorList>
    </citation>
    <scope>NUCLEOTIDE SEQUENCE [LARGE SCALE GENOMIC DNA]</scope>
    <source>
        <strain evidence="2 3">2629</strain>
    </source>
</reference>
<protein>
    <recommendedName>
        <fullName evidence="4">G domain-containing protein</fullName>
    </recommendedName>
</protein>
<dbReference type="InParanoid" id="A0A409YRD5"/>
<gene>
    <name evidence="2" type="ORF">CVT24_003233</name>
</gene>
<keyword evidence="3" id="KW-1185">Reference proteome</keyword>
<feature type="compositionally biased region" description="Low complexity" evidence="1">
    <location>
        <begin position="326"/>
        <end position="345"/>
    </location>
</feature>
<evidence type="ECO:0000256" key="1">
    <source>
        <dbReference type="SAM" id="MobiDB-lite"/>
    </source>
</evidence>
<feature type="compositionally biased region" description="Polar residues" evidence="1">
    <location>
        <begin position="346"/>
        <end position="366"/>
    </location>
</feature>
<feature type="region of interest" description="Disordered" evidence="1">
    <location>
        <begin position="273"/>
        <end position="377"/>
    </location>
</feature>
<evidence type="ECO:0000313" key="3">
    <source>
        <dbReference type="Proteomes" id="UP000284842"/>
    </source>
</evidence>
<proteinExistence type="predicted"/>
<dbReference type="AlphaFoldDB" id="A0A409YRD5"/>
<dbReference type="Proteomes" id="UP000284842">
    <property type="component" value="Unassembled WGS sequence"/>
</dbReference>
<dbReference type="STRING" id="181874.A0A409YRD5"/>
<dbReference type="OrthoDB" id="8954335at2759"/>
<dbReference type="EMBL" id="NHTK01000791">
    <property type="protein sequence ID" value="PPR05566.1"/>
    <property type="molecule type" value="Genomic_DNA"/>
</dbReference>
<dbReference type="InterPro" id="IPR027417">
    <property type="entry name" value="P-loop_NTPase"/>
</dbReference>
<sequence>MGISKDQLESFTKKVTAYEMVGAYLKPDWNPICLLDCPGFSDNSLSELEIVEMVNKWMKECSIFNLDGILYFCPITDTRLPGTRRKTMEMLKALVKSSSDGHKNEGAVTIVTTMWDQVWCPQIAERAERNYTQLKDGVWKDMIKQGACITKFNNTQESALSVLDCALASWSICADYAYHVGILDYGELRETGCGPFLYEDLISRIETARQRQVTLQSDLKASLDDPALRSLFEKEQKYIEYLLEKYDEQLKWFKSLPGPQALSSPSAVHVGSTTYDAPLDPDTTSLTTSTKALSQTPDRDPSDGDLTPSSHETAQPLLPLTPPSQSPNQNDIIAPQADAAQAEAATVSSTEPTQPPQASSTGTLNDTGRLPRRNPRGWMRALFRQFKPEGTF</sequence>